<evidence type="ECO:0000313" key="2">
    <source>
        <dbReference type="EMBL" id="JAT29331.1"/>
    </source>
</evidence>
<proteinExistence type="predicted"/>
<dbReference type="EMBL" id="GEBQ01010646">
    <property type="protein sequence ID" value="JAT29331.1"/>
    <property type="molecule type" value="Transcribed_RNA"/>
</dbReference>
<evidence type="ECO:0000256" key="1">
    <source>
        <dbReference type="SAM" id="SignalP"/>
    </source>
</evidence>
<feature type="chain" id="PRO_5008587850" evidence="1">
    <location>
        <begin position="17"/>
        <end position="283"/>
    </location>
</feature>
<organism evidence="2">
    <name type="scientific">Graphocephala atropunctata</name>
    <dbReference type="NCBI Taxonomy" id="36148"/>
    <lineage>
        <taxon>Eukaryota</taxon>
        <taxon>Metazoa</taxon>
        <taxon>Ecdysozoa</taxon>
        <taxon>Arthropoda</taxon>
        <taxon>Hexapoda</taxon>
        <taxon>Insecta</taxon>
        <taxon>Pterygota</taxon>
        <taxon>Neoptera</taxon>
        <taxon>Paraneoptera</taxon>
        <taxon>Hemiptera</taxon>
        <taxon>Auchenorrhyncha</taxon>
        <taxon>Membracoidea</taxon>
        <taxon>Cicadellidae</taxon>
        <taxon>Cicadellinae</taxon>
        <taxon>Cicadellini</taxon>
        <taxon>Graphocephala</taxon>
    </lineage>
</organism>
<keyword evidence="1" id="KW-0732">Signal</keyword>
<sequence>MWTLIMLSISFVFSSSQETENFDRTLQVFMEYEDQYDAIVDKIATFISDHMTAHCKETIEELKVNKENIDELNKTKIMIDECFRSATNMSEEDLPQEIKTEIVRLALFDVVYIVSSIKTDDETKSNEIMKTVESLITNANLQLYKKLRTSIHFSIVEKGLINVLDESAIRPRFVWGYLSLSYRIAKFAYRVGFPLLKKLLRGGVSHAKDQLSKDNIRDTVRDNFINRVTDNLQEEIRKPGHNIDLTKEAKKLLIDILKDLTGVGILFDLLKLSRELITKPGRV</sequence>
<protein>
    <submittedName>
        <fullName evidence="2">Uncharacterized protein</fullName>
    </submittedName>
</protein>
<accession>A0A1B6M082</accession>
<feature type="signal peptide" evidence="1">
    <location>
        <begin position="1"/>
        <end position="16"/>
    </location>
</feature>
<gene>
    <name evidence="2" type="ORF">g.31193</name>
</gene>
<name>A0A1B6M082_9HEMI</name>
<reference evidence="2" key="1">
    <citation type="submission" date="2015-11" db="EMBL/GenBank/DDBJ databases">
        <title>De novo transcriptome assembly of four potential Pierce s Disease insect vectors from Arizona vineyards.</title>
        <authorList>
            <person name="Tassone E.E."/>
        </authorList>
    </citation>
    <scope>NUCLEOTIDE SEQUENCE</scope>
</reference>
<dbReference type="AlphaFoldDB" id="A0A1B6M082"/>